<keyword evidence="3 6" id="KW-0812">Transmembrane</keyword>
<dbReference type="EMBL" id="WMBA01000058">
    <property type="protein sequence ID" value="MTD58030.1"/>
    <property type="molecule type" value="Genomic_DNA"/>
</dbReference>
<feature type="transmembrane region" description="Helical" evidence="6">
    <location>
        <begin position="375"/>
        <end position="397"/>
    </location>
</feature>
<comment type="caution">
    <text evidence="8">The sequence shown here is derived from an EMBL/GenBank/DDBJ whole genome shotgun (WGS) entry which is preliminary data.</text>
</comment>
<dbReference type="InterPro" id="IPR050833">
    <property type="entry name" value="Poly_Biosynth_Transport"/>
</dbReference>
<feature type="signal peptide" evidence="7">
    <location>
        <begin position="1"/>
        <end position="17"/>
    </location>
</feature>
<feature type="transmembrane region" description="Helical" evidence="6">
    <location>
        <begin position="108"/>
        <end position="132"/>
    </location>
</feature>
<dbReference type="PANTHER" id="PTHR30250:SF11">
    <property type="entry name" value="O-ANTIGEN TRANSPORTER-RELATED"/>
    <property type="match status" value="1"/>
</dbReference>
<feature type="transmembrane region" description="Helical" evidence="6">
    <location>
        <begin position="320"/>
        <end position="338"/>
    </location>
</feature>
<evidence type="ECO:0000256" key="7">
    <source>
        <dbReference type="SAM" id="SignalP"/>
    </source>
</evidence>
<dbReference type="GO" id="GO:0005886">
    <property type="term" value="C:plasma membrane"/>
    <property type="evidence" value="ECO:0007669"/>
    <property type="project" value="UniProtKB-SubCell"/>
</dbReference>
<keyword evidence="2" id="KW-1003">Cell membrane</keyword>
<gene>
    <name evidence="8" type="ORF">GKO32_29225</name>
</gene>
<sequence length="409" mass="40671">MKGLATLSGASALQAAANSAAGLVATQALGPRERGLMVLGVTIGSICGLVGGLGSGAAFRAFLPAAPSSDARRRLVSTFTWCSLCGLVVALAGALATTAASSRWIDSALATPGFLGATASFTVGQVLLALVPDAWFADGRFRRGGMAAALVSAGGLAGVLAALTVSVSASVVLQAQASGMVLAGLAGLWGLRRAGLARLDWPEPARIRTLLRRGTPTLGLTVGLVVALRADRYFLGLAGGTTAVGIYSLAASLSETARLLPAAAGQLYLRDTSTGLGARRLRPATAFAVGAALAGGLIVVIAAWLFIVPVFGTEFAPARPLVAILAGAELCLAPYSVASRGLLGGGWTGAAGTLGIAGSAVALAVYAISADWAGALGVAIGSVLVYAGLSVGSTGILRRRVRTVKAVIR</sequence>
<feature type="transmembrane region" description="Helical" evidence="6">
    <location>
        <begin position="286"/>
        <end position="308"/>
    </location>
</feature>
<evidence type="ECO:0000256" key="3">
    <source>
        <dbReference type="ARBA" id="ARBA00022692"/>
    </source>
</evidence>
<dbReference type="RefSeq" id="WP_166459774.1">
    <property type="nucleotide sequence ID" value="NZ_WMBA01000058.1"/>
</dbReference>
<feature type="transmembrane region" description="Helical" evidence="6">
    <location>
        <begin position="171"/>
        <end position="189"/>
    </location>
</feature>
<feature type="transmembrane region" description="Helical" evidence="6">
    <location>
        <begin position="144"/>
        <end position="165"/>
    </location>
</feature>
<keyword evidence="9" id="KW-1185">Reference proteome</keyword>
<comment type="subcellular location">
    <subcellularLocation>
        <location evidence="1">Cell membrane</location>
        <topology evidence="1">Multi-pass membrane protein</topology>
    </subcellularLocation>
</comment>
<evidence type="ECO:0000256" key="6">
    <source>
        <dbReference type="SAM" id="Phobius"/>
    </source>
</evidence>
<feature type="transmembrane region" description="Helical" evidence="6">
    <location>
        <begin position="75"/>
        <end position="96"/>
    </location>
</feature>
<dbReference type="AlphaFoldDB" id="A0A6N7Z8R1"/>
<protein>
    <submittedName>
        <fullName evidence="8">Oligosaccharide flippase family protein</fullName>
    </submittedName>
</protein>
<proteinExistence type="predicted"/>
<dbReference type="Proteomes" id="UP000440096">
    <property type="component" value="Unassembled WGS sequence"/>
</dbReference>
<keyword evidence="5 6" id="KW-0472">Membrane</keyword>
<keyword evidence="4 6" id="KW-1133">Transmembrane helix</keyword>
<reference evidence="8 9" key="1">
    <citation type="submission" date="2019-11" db="EMBL/GenBank/DDBJ databases">
        <title>Draft genome of Amycolatopsis RM579.</title>
        <authorList>
            <person name="Duangmal K."/>
            <person name="Mingma R."/>
        </authorList>
    </citation>
    <scope>NUCLEOTIDE SEQUENCE [LARGE SCALE GENOMIC DNA]</scope>
    <source>
        <strain evidence="8 9">RM579</strain>
    </source>
</reference>
<feature type="chain" id="PRO_5038359187" evidence="7">
    <location>
        <begin position="18"/>
        <end position="409"/>
    </location>
</feature>
<evidence type="ECO:0000256" key="1">
    <source>
        <dbReference type="ARBA" id="ARBA00004651"/>
    </source>
</evidence>
<dbReference type="InterPro" id="IPR002797">
    <property type="entry name" value="Polysacc_synth"/>
</dbReference>
<accession>A0A6N7Z8R1</accession>
<dbReference type="Pfam" id="PF01943">
    <property type="entry name" value="Polysacc_synt"/>
    <property type="match status" value="1"/>
</dbReference>
<keyword evidence="7" id="KW-0732">Signal</keyword>
<evidence type="ECO:0000256" key="4">
    <source>
        <dbReference type="ARBA" id="ARBA00022989"/>
    </source>
</evidence>
<evidence type="ECO:0000313" key="8">
    <source>
        <dbReference type="EMBL" id="MTD58030.1"/>
    </source>
</evidence>
<dbReference type="PANTHER" id="PTHR30250">
    <property type="entry name" value="PST FAMILY PREDICTED COLANIC ACID TRANSPORTER"/>
    <property type="match status" value="1"/>
</dbReference>
<evidence type="ECO:0000256" key="5">
    <source>
        <dbReference type="ARBA" id="ARBA00023136"/>
    </source>
</evidence>
<organism evidence="8 9">
    <name type="scientific">Amycolatopsis pithecellobii</name>
    <dbReference type="NCBI Taxonomy" id="664692"/>
    <lineage>
        <taxon>Bacteria</taxon>
        <taxon>Bacillati</taxon>
        <taxon>Actinomycetota</taxon>
        <taxon>Actinomycetes</taxon>
        <taxon>Pseudonocardiales</taxon>
        <taxon>Pseudonocardiaceae</taxon>
        <taxon>Amycolatopsis</taxon>
    </lineage>
</organism>
<feature type="transmembrane region" description="Helical" evidence="6">
    <location>
        <begin position="36"/>
        <end position="63"/>
    </location>
</feature>
<evidence type="ECO:0000256" key="2">
    <source>
        <dbReference type="ARBA" id="ARBA00022475"/>
    </source>
</evidence>
<name>A0A6N7Z8R1_9PSEU</name>
<evidence type="ECO:0000313" key="9">
    <source>
        <dbReference type="Proteomes" id="UP000440096"/>
    </source>
</evidence>
<feature type="transmembrane region" description="Helical" evidence="6">
    <location>
        <begin position="350"/>
        <end position="369"/>
    </location>
</feature>